<protein>
    <recommendedName>
        <fullName evidence="4">Lipoprotein</fullName>
    </recommendedName>
</protein>
<evidence type="ECO:0008006" key="4">
    <source>
        <dbReference type="Google" id="ProtNLM"/>
    </source>
</evidence>
<reference evidence="3" key="1">
    <citation type="submission" date="2016-10" db="EMBL/GenBank/DDBJ databases">
        <authorList>
            <person name="Varghese N."/>
            <person name="Submissions S."/>
        </authorList>
    </citation>
    <scope>NUCLEOTIDE SEQUENCE [LARGE SCALE GENOMIC DNA]</scope>
    <source>
        <strain evidence="3">DSM 26921</strain>
    </source>
</reference>
<keyword evidence="3" id="KW-1185">Reference proteome</keyword>
<sequence length="129" mass="14374">MKKVLILPLLLLTGCASPLETCKQDAVKDLRIVQALIADTQATIDRGYAIQTETRTVIYTNFCVGSGVGNDGRFSFCNYPQPVTTKKPVAVDLEVEKRKLRSLKAKETELKRESLLKQQRCELELTAST</sequence>
<proteinExistence type="predicted"/>
<evidence type="ECO:0000313" key="3">
    <source>
        <dbReference type="Proteomes" id="UP000199658"/>
    </source>
</evidence>
<dbReference type="PROSITE" id="PS51257">
    <property type="entry name" value="PROKAR_LIPOPROTEIN"/>
    <property type="match status" value="1"/>
</dbReference>
<dbReference type="AlphaFoldDB" id="A0A1I6G466"/>
<gene>
    <name evidence="2" type="ORF">SAMN04488002_0869</name>
</gene>
<dbReference type="OrthoDB" id="7875456at2"/>
<organism evidence="2 3">
    <name type="scientific">Litoreibacter janthinus</name>
    <dbReference type="NCBI Taxonomy" id="670154"/>
    <lineage>
        <taxon>Bacteria</taxon>
        <taxon>Pseudomonadati</taxon>
        <taxon>Pseudomonadota</taxon>
        <taxon>Alphaproteobacteria</taxon>
        <taxon>Rhodobacterales</taxon>
        <taxon>Roseobacteraceae</taxon>
        <taxon>Litoreibacter</taxon>
    </lineage>
</organism>
<evidence type="ECO:0000313" key="2">
    <source>
        <dbReference type="EMBL" id="SFR36998.1"/>
    </source>
</evidence>
<evidence type="ECO:0000256" key="1">
    <source>
        <dbReference type="SAM" id="SignalP"/>
    </source>
</evidence>
<feature type="chain" id="PRO_5011693948" description="Lipoprotein" evidence="1">
    <location>
        <begin position="19"/>
        <end position="129"/>
    </location>
</feature>
<dbReference type="EMBL" id="FOYO01000001">
    <property type="protein sequence ID" value="SFR36998.1"/>
    <property type="molecule type" value="Genomic_DNA"/>
</dbReference>
<dbReference type="Proteomes" id="UP000199658">
    <property type="component" value="Unassembled WGS sequence"/>
</dbReference>
<dbReference type="STRING" id="670154.SAMN04488002_0869"/>
<feature type="signal peptide" evidence="1">
    <location>
        <begin position="1"/>
        <end position="18"/>
    </location>
</feature>
<keyword evidence="1" id="KW-0732">Signal</keyword>
<dbReference type="RefSeq" id="WP_090212970.1">
    <property type="nucleotide sequence ID" value="NZ_FOYO01000001.1"/>
</dbReference>
<name>A0A1I6G466_9RHOB</name>
<accession>A0A1I6G466</accession>